<accession>A0ABY9X8Z6</accession>
<sequence length="163" mass="17743">MEDVRDVMVGAPGDKAGNVLVLGGMDVVVPLEMDLDDDPLQDDEVWLRRTDGSVVQVLYANDPDVERNEEQRLLFFGFRDVPFGVYTVSVKVGDQLYDAIRGLVVCREGVLLGGKKLASSWTARQPPSVTPAPSESSPAQPSEEPALALLPQDDGAYLDQEDL</sequence>
<evidence type="ECO:0008006" key="4">
    <source>
        <dbReference type="Google" id="ProtNLM"/>
    </source>
</evidence>
<protein>
    <recommendedName>
        <fullName evidence="4">Lipoprotein</fullName>
    </recommendedName>
</protein>
<keyword evidence="3" id="KW-1185">Reference proteome</keyword>
<feature type="compositionally biased region" description="Low complexity" evidence="1">
    <location>
        <begin position="131"/>
        <end position="152"/>
    </location>
</feature>
<evidence type="ECO:0000256" key="1">
    <source>
        <dbReference type="SAM" id="MobiDB-lite"/>
    </source>
</evidence>
<proteinExistence type="predicted"/>
<organism evidence="2 3">
    <name type="scientific">Archangium minus</name>
    <dbReference type="NCBI Taxonomy" id="83450"/>
    <lineage>
        <taxon>Bacteria</taxon>
        <taxon>Pseudomonadati</taxon>
        <taxon>Myxococcota</taxon>
        <taxon>Myxococcia</taxon>
        <taxon>Myxococcales</taxon>
        <taxon>Cystobacterineae</taxon>
        <taxon>Archangiaceae</taxon>
        <taxon>Archangium</taxon>
    </lineage>
</organism>
<gene>
    <name evidence="2" type="ORF">F0U60_52980</name>
</gene>
<evidence type="ECO:0000313" key="2">
    <source>
        <dbReference type="EMBL" id="WNG51865.1"/>
    </source>
</evidence>
<dbReference type="RefSeq" id="WP_395812168.1">
    <property type="nucleotide sequence ID" value="NZ_CP043494.1"/>
</dbReference>
<name>A0ABY9X8Z6_9BACT</name>
<dbReference type="Proteomes" id="UP001611383">
    <property type="component" value="Chromosome"/>
</dbReference>
<evidence type="ECO:0000313" key="3">
    <source>
        <dbReference type="Proteomes" id="UP001611383"/>
    </source>
</evidence>
<reference evidence="2 3" key="1">
    <citation type="submission" date="2019-08" db="EMBL/GenBank/DDBJ databases">
        <title>Archangium and Cystobacter genomes.</title>
        <authorList>
            <person name="Chen I.-C.K."/>
            <person name="Wielgoss S."/>
        </authorList>
    </citation>
    <scope>NUCLEOTIDE SEQUENCE [LARGE SCALE GENOMIC DNA]</scope>
    <source>
        <strain evidence="2 3">Cbm 6</strain>
    </source>
</reference>
<dbReference type="EMBL" id="CP043494">
    <property type="protein sequence ID" value="WNG51865.1"/>
    <property type="molecule type" value="Genomic_DNA"/>
</dbReference>
<feature type="region of interest" description="Disordered" evidence="1">
    <location>
        <begin position="120"/>
        <end position="163"/>
    </location>
</feature>